<reference evidence="1" key="2">
    <citation type="journal article" date="2022" name="Microbiol. Resour. Announc.">
        <title>Metagenome Sequencing to Explore Phylogenomics of Terrestrial Cyanobacteria.</title>
        <authorList>
            <person name="Ward R.D."/>
            <person name="Stajich J.E."/>
            <person name="Johansen J.R."/>
            <person name="Huntemann M."/>
            <person name="Clum A."/>
            <person name="Foster B."/>
            <person name="Foster B."/>
            <person name="Roux S."/>
            <person name="Palaniappan K."/>
            <person name="Varghese N."/>
            <person name="Mukherjee S."/>
            <person name="Reddy T.B.K."/>
            <person name="Daum C."/>
            <person name="Copeland A."/>
            <person name="Chen I.A."/>
            <person name="Ivanova N.N."/>
            <person name="Kyrpides N.C."/>
            <person name="Shapiro N."/>
            <person name="Eloe-Fadrosh E.A."/>
            <person name="Pietrasiak N."/>
        </authorList>
    </citation>
    <scope>NUCLEOTIDE SEQUENCE</scope>
    <source>
        <strain evidence="1">HA4357-MV3</strain>
    </source>
</reference>
<evidence type="ECO:0000313" key="2">
    <source>
        <dbReference type="Proteomes" id="UP000813215"/>
    </source>
</evidence>
<organism evidence="1 2">
    <name type="scientific">Pelatocladus maniniholoensis HA4357-MV3</name>
    <dbReference type="NCBI Taxonomy" id="1117104"/>
    <lineage>
        <taxon>Bacteria</taxon>
        <taxon>Bacillati</taxon>
        <taxon>Cyanobacteriota</taxon>
        <taxon>Cyanophyceae</taxon>
        <taxon>Nostocales</taxon>
        <taxon>Nostocaceae</taxon>
        <taxon>Pelatocladus</taxon>
    </lineage>
</organism>
<name>A0A9E3H6A9_9NOST</name>
<accession>A0A9E3H6A9</accession>
<evidence type="ECO:0000313" key="1">
    <source>
        <dbReference type="EMBL" id="MBW4431543.1"/>
    </source>
</evidence>
<reference evidence="1" key="1">
    <citation type="submission" date="2021-05" db="EMBL/GenBank/DDBJ databases">
        <authorList>
            <person name="Pietrasiak N."/>
            <person name="Ward R."/>
            <person name="Stajich J.E."/>
            <person name="Kurbessoian T."/>
        </authorList>
    </citation>
    <scope>NUCLEOTIDE SEQUENCE</scope>
    <source>
        <strain evidence="1">HA4357-MV3</strain>
    </source>
</reference>
<gene>
    <name evidence="1" type="ORF">KME28_07390</name>
</gene>
<protein>
    <submittedName>
        <fullName evidence="1">Nucleotidyltransferase family protein</fullName>
    </submittedName>
</protein>
<proteinExistence type="predicted"/>
<comment type="caution">
    <text evidence="1">The sequence shown here is derived from an EMBL/GenBank/DDBJ whole genome shotgun (WGS) entry which is preliminary data.</text>
</comment>
<dbReference type="Proteomes" id="UP000813215">
    <property type="component" value="Unassembled WGS sequence"/>
</dbReference>
<dbReference type="Pfam" id="PF14907">
    <property type="entry name" value="NTP_transf_5"/>
    <property type="match status" value="1"/>
</dbReference>
<dbReference type="AlphaFoldDB" id="A0A9E3H6A9"/>
<dbReference type="InterPro" id="IPR039498">
    <property type="entry name" value="NTP_transf_5"/>
</dbReference>
<dbReference type="EMBL" id="JAHHHW010000071">
    <property type="protein sequence ID" value="MBW4431543.1"/>
    <property type="molecule type" value="Genomic_DNA"/>
</dbReference>
<sequence>MQTLPKLNTNILGVNIRPEMQLLLCCASTKIDVAKTEEIKSLIQRADLDWQDVIGNAYKHGLMPLLYTNLNAIAPDIVPKNVLNQLRNIFYTNAQRSLMLTGELVQLLRLLQENEILAVPYKGPVLANLLYGNIGLRQFCDLDILVQQQDVLKFKNLLITRGYRPKIQLTEVEEINYLKDKSKHTYNFINDSKGIMVEIHWRITPRYTSAIEVKYIWENLHSSSLGGMEIYSFSAEDWLLLLTNHASRHRWEKLSWLADIAELLRQNTEINWEIVIQKANDFDCKRMLFLGLFLTRQLIGINLPIGVINKITNDHKVAKLASEICLDILNKTNTNHKFMQNTRYHIQVRERLHNKILYLELFWRWLIRDKSILLDE</sequence>